<dbReference type="EC" id="4.2.99.20" evidence="3"/>
<accession>A0A845DUT1</accession>
<dbReference type="PRINTS" id="PR00111">
    <property type="entry name" value="ABHYDROLASE"/>
</dbReference>
<evidence type="ECO:0000256" key="1">
    <source>
        <dbReference type="ARBA" id="ARBA00022428"/>
    </source>
</evidence>
<keyword evidence="2 3" id="KW-0456">Lyase</keyword>
<dbReference type="PRINTS" id="PR00412">
    <property type="entry name" value="EPOXHYDRLASE"/>
</dbReference>
<comment type="pathway">
    <text evidence="3">Quinol/quinone metabolism; menaquinone biosynthesis.</text>
</comment>
<gene>
    <name evidence="3 5" type="primary">menH</name>
    <name evidence="5" type="ORF">GLW04_14780</name>
</gene>
<dbReference type="UniPathway" id="UPA01057">
    <property type="reaction ID" value="UER00900"/>
</dbReference>
<comment type="subunit">
    <text evidence="3">Monomer.</text>
</comment>
<feature type="domain" description="AB hydrolase-1" evidence="4">
    <location>
        <begin position="20"/>
        <end position="252"/>
    </location>
</feature>
<dbReference type="PANTHER" id="PTHR42916:SF1">
    <property type="entry name" value="PROTEIN PHYLLO, CHLOROPLASTIC"/>
    <property type="match status" value="1"/>
</dbReference>
<keyword evidence="1 3" id="KW-0474">Menaquinone biosynthesis</keyword>
<comment type="pathway">
    <text evidence="3">Quinol/quinone metabolism; 1,4-dihydroxy-2-naphthoate biosynthesis; 1,4-dihydroxy-2-naphthoate from chorismate: step 3/7.</text>
</comment>
<proteinExistence type="inferred from homology"/>
<protein>
    <recommendedName>
        <fullName evidence="3">Putative 2-succinyl-6-hydroxy-2,4-cyclohexadiene-1-carboxylate synthase</fullName>
        <shortName evidence="3">SHCHC synthase</shortName>
        <ecNumber evidence="3">4.2.99.20</ecNumber>
    </recommendedName>
</protein>
<organism evidence="5 6">
    <name type="scientific">Halobacillus litoralis</name>
    <dbReference type="NCBI Taxonomy" id="45668"/>
    <lineage>
        <taxon>Bacteria</taxon>
        <taxon>Bacillati</taxon>
        <taxon>Bacillota</taxon>
        <taxon>Bacilli</taxon>
        <taxon>Bacillales</taxon>
        <taxon>Bacillaceae</taxon>
        <taxon>Halobacillus</taxon>
    </lineage>
</organism>
<dbReference type="SUPFAM" id="SSF53474">
    <property type="entry name" value="alpha/beta-Hydrolases"/>
    <property type="match status" value="1"/>
</dbReference>
<comment type="caution">
    <text evidence="5">The sequence shown here is derived from an EMBL/GenBank/DDBJ whole genome shotgun (WGS) entry which is preliminary data.</text>
</comment>
<dbReference type="HAMAP" id="MF_01660">
    <property type="entry name" value="MenH"/>
    <property type="match status" value="1"/>
</dbReference>
<dbReference type="RefSeq" id="WP_160838584.1">
    <property type="nucleotide sequence ID" value="NZ_WMET01000003.1"/>
</dbReference>
<dbReference type="Gene3D" id="3.40.50.1820">
    <property type="entry name" value="alpha/beta hydrolase"/>
    <property type="match status" value="1"/>
</dbReference>
<dbReference type="NCBIfam" id="TIGR03695">
    <property type="entry name" value="menH_SHCHC"/>
    <property type="match status" value="1"/>
</dbReference>
<dbReference type="PANTHER" id="PTHR42916">
    <property type="entry name" value="2-SUCCINYL-5-ENOLPYRUVYL-6-HYDROXY-3-CYCLOHEXENE-1-CARBOXYLATE SYNTHASE"/>
    <property type="match status" value="1"/>
</dbReference>
<dbReference type="GO" id="GO:0009234">
    <property type="term" value="P:menaquinone biosynthetic process"/>
    <property type="evidence" value="ECO:0007669"/>
    <property type="project" value="UniProtKB-UniRule"/>
</dbReference>
<evidence type="ECO:0000259" key="4">
    <source>
        <dbReference type="Pfam" id="PF00561"/>
    </source>
</evidence>
<evidence type="ECO:0000256" key="2">
    <source>
        <dbReference type="ARBA" id="ARBA00023239"/>
    </source>
</evidence>
<dbReference type="UniPathway" id="UPA00079"/>
<evidence type="ECO:0000256" key="3">
    <source>
        <dbReference type="HAMAP-Rule" id="MF_01660"/>
    </source>
</evidence>
<dbReference type="InterPro" id="IPR029058">
    <property type="entry name" value="AB_hydrolase_fold"/>
</dbReference>
<dbReference type="InterPro" id="IPR000073">
    <property type="entry name" value="AB_hydrolase_1"/>
</dbReference>
<name>A0A845DUT1_9BACI</name>
<evidence type="ECO:0000313" key="6">
    <source>
        <dbReference type="Proteomes" id="UP000460949"/>
    </source>
</evidence>
<sequence length="265" mass="29533">MDSNINGREYKVMRTGEGEPLLLLHGFTGTSGTFDEPLSYLSGSYDIVKVDLPGHGDTGPLGAVSMERFCRDLHELLDRLEIEQVHLLGYSLGGRAALSFAVLYPDKVKSILLESASPGLASTEEQLARQAKDKALGDMLLRDGLDAFVDYWEQIPLFRTQDSLPEEKKREIRTERLSHQGQGLAESLSGMGTGHQPSWWEQLTTLTIPVCLITGAEDEKFKNINKQMSELLPKVHWEEVEGAGHAVHLEKPRIFAKIVDSFMLK</sequence>
<dbReference type="Pfam" id="PF00561">
    <property type="entry name" value="Abhydrolase_1"/>
    <property type="match status" value="1"/>
</dbReference>
<reference evidence="5 6" key="1">
    <citation type="submission" date="2019-11" db="EMBL/GenBank/DDBJ databases">
        <title>Genome sequences of 17 halophilic strains isolated from different environments.</title>
        <authorList>
            <person name="Furrow R.E."/>
        </authorList>
    </citation>
    <scope>NUCLEOTIDE SEQUENCE [LARGE SCALE GENOMIC DNA]</scope>
    <source>
        <strain evidence="5 6">22511_23_Filter</strain>
    </source>
</reference>
<dbReference type="Proteomes" id="UP000460949">
    <property type="component" value="Unassembled WGS sequence"/>
</dbReference>
<dbReference type="AlphaFoldDB" id="A0A845DUT1"/>
<comment type="function">
    <text evidence="3">Catalyzes a proton abstraction reaction that results in 2,5-elimination of pyruvate from 2-succinyl-5-enolpyruvyl-6-hydroxy-3-cyclohexene-1-carboxylate (SEPHCHC) and the formation of 2-succinyl-6-hydroxy-2,4-cyclohexadiene-1-carboxylate (SHCHC).</text>
</comment>
<dbReference type="GO" id="GO:0070205">
    <property type="term" value="F:2-succinyl-6-hydroxy-2,4-cyclohexadiene-1-carboxylate synthase activity"/>
    <property type="evidence" value="ECO:0007669"/>
    <property type="project" value="UniProtKB-UniRule"/>
</dbReference>
<dbReference type="EMBL" id="WMET01000003">
    <property type="protein sequence ID" value="MYL21166.1"/>
    <property type="molecule type" value="Genomic_DNA"/>
</dbReference>
<dbReference type="InterPro" id="IPR022485">
    <property type="entry name" value="SHCHC_synthase_MenH"/>
</dbReference>
<evidence type="ECO:0000313" key="5">
    <source>
        <dbReference type="EMBL" id="MYL21166.1"/>
    </source>
</evidence>
<comment type="catalytic activity">
    <reaction evidence="3">
        <text>5-enolpyruvoyl-6-hydroxy-2-succinyl-cyclohex-3-ene-1-carboxylate = (1R,6R)-6-hydroxy-2-succinyl-cyclohexa-2,4-diene-1-carboxylate + pyruvate</text>
        <dbReference type="Rhea" id="RHEA:25597"/>
        <dbReference type="ChEBI" id="CHEBI:15361"/>
        <dbReference type="ChEBI" id="CHEBI:58689"/>
        <dbReference type="ChEBI" id="CHEBI:58818"/>
        <dbReference type="EC" id="4.2.99.20"/>
    </reaction>
</comment>
<comment type="similarity">
    <text evidence="3">Belongs to the AB hydrolase superfamily. MenH family.</text>
</comment>
<dbReference type="InterPro" id="IPR000639">
    <property type="entry name" value="Epox_hydrolase-like"/>
</dbReference>